<evidence type="ECO:0000256" key="1">
    <source>
        <dbReference type="SAM" id="MobiDB-lite"/>
    </source>
</evidence>
<organism evidence="2 3">
    <name type="scientific">Araneus ventricosus</name>
    <name type="common">Orbweaver spider</name>
    <name type="synonym">Epeira ventricosa</name>
    <dbReference type="NCBI Taxonomy" id="182803"/>
    <lineage>
        <taxon>Eukaryota</taxon>
        <taxon>Metazoa</taxon>
        <taxon>Ecdysozoa</taxon>
        <taxon>Arthropoda</taxon>
        <taxon>Chelicerata</taxon>
        <taxon>Arachnida</taxon>
        <taxon>Araneae</taxon>
        <taxon>Araneomorphae</taxon>
        <taxon>Entelegynae</taxon>
        <taxon>Araneoidea</taxon>
        <taxon>Araneidae</taxon>
        <taxon>Araneus</taxon>
    </lineage>
</organism>
<dbReference type="EMBL" id="BGPR01002063">
    <property type="protein sequence ID" value="GBM67130.1"/>
    <property type="molecule type" value="Genomic_DNA"/>
</dbReference>
<accession>A0A4Y2HPF3</accession>
<proteinExistence type="predicted"/>
<feature type="region of interest" description="Disordered" evidence="1">
    <location>
        <begin position="1"/>
        <end position="31"/>
    </location>
</feature>
<evidence type="ECO:0000313" key="2">
    <source>
        <dbReference type="EMBL" id="GBM67130.1"/>
    </source>
</evidence>
<evidence type="ECO:0000313" key="3">
    <source>
        <dbReference type="Proteomes" id="UP000499080"/>
    </source>
</evidence>
<dbReference type="Proteomes" id="UP000499080">
    <property type="component" value="Unassembled WGS sequence"/>
</dbReference>
<feature type="compositionally biased region" description="Basic and acidic residues" evidence="1">
    <location>
        <begin position="1"/>
        <end position="10"/>
    </location>
</feature>
<keyword evidence="3" id="KW-1185">Reference proteome</keyword>
<protein>
    <submittedName>
        <fullName evidence="2">Uncharacterized protein</fullName>
    </submittedName>
</protein>
<reference evidence="2 3" key="1">
    <citation type="journal article" date="2019" name="Sci. Rep.">
        <title>Orb-weaving spider Araneus ventricosus genome elucidates the spidroin gene catalogue.</title>
        <authorList>
            <person name="Kono N."/>
            <person name="Nakamura H."/>
            <person name="Ohtoshi R."/>
            <person name="Moran D.A.P."/>
            <person name="Shinohara A."/>
            <person name="Yoshida Y."/>
            <person name="Fujiwara M."/>
            <person name="Mori M."/>
            <person name="Tomita M."/>
            <person name="Arakawa K."/>
        </authorList>
    </citation>
    <scope>NUCLEOTIDE SEQUENCE [LARGE SCALE GENOMIC DNA]</scope>
</reference>
<name>A0A4Y2HPF3_ARAVE</name>
<comment type="caution">
    <text evidence="2">The sequence shown here is derived from an EMBL/GenBank/DDBJ whole genome shotgun (WGS) entry which is preliminary data.</text>
</comment>
<gene>
    <name evidence="2" type="ORF">AVEN_194994_1</name>
</gene>
<dbReference type="AlphaFoldDB" id="A0A4Y2HPF3"/>
<sequence length="131" mass="15032">MEEVRDERCHSYLPPPVVRRRGGTGRTNPFHRSISKQTSVYSCIQSLRTLSSQRVKVRKVLAFGVVFERGREFLSSLKEEIGRSRISRSLYSKGLRNQRVNPLRVAFFSLSNKPQGTSPSWFGKRVSFSVI</sequence>